<dbReference type="InterPro" id="IPR036097">
    <property type="entry name" value="HisK_dim/P_sf"/>
</dbReference>
<dbReference type="SMART" id="SM00387">
    <property type="entry name" value="HATPase_c"/>
    <property type="match status" value="1"/>
</dbReference>
<keyword evidence="5 9" id="KW-0418">Kinase</keyword>
<dbReference type="SUPFAM" id="SSF47384">
    <property type="entry name" value="Homodimeric domain of signal transducing histidine kinase"/>
    <property type="match status" value="1"/>
</dbReference>
<name>A0A1D8S384_9EURY</name>
<dbReference type="InterPro" id="IPR036890">
    <property type="entry name" value="HATPase_C_sf"/>
</dbReference>
<dbReference type="InterPro" id="IPR013655">
    <property type="entry name" value="PAS_fold_3"/>
</dbReference>
<feature type="domain" description="Histidine kinase" evidence="6">
    <location>
        <begin position="122"/>
        <end position="329"/>
    </location>
</feature>
<keyword evidence="4" id="KW-0808">Transferase</keyword>
<evidence type="ECO:0000313" key="9">
    <source>
        <dbReference type="EMBL" id="AOW79814.1"/>
    </source>
</evidence>
<protein>
    <recommendedName>
        <fullName evidence="2">histidine kinase</fullName>
        <ecNumber evidence="2">2.7.13.3</ecNumber>
    </recommendedName>
</protein>
<dbReference type="Gene3D" id="1.10.287.130">
    <property type="match status" value="1"/>
</dbReference>
<evidence type="ECO:0000256" key="2">
    <source>
        <dbReference type="ARBA" id="ARBA00012438"/>
    </source>
</evidence>
<dbReference type="Pfam" id="PF00512">
    <property type="entry name" value="HisKA"/>
    <property type="match status" value="1"/>
</dbReference>
<dbReference type="InterPro" id="IPR005467">
    <property type="entry name" value="His_kinase_dom"/>
</dbReference>
<dbReference type="Pfam" id="PF08447">
    <property type="entry name" value="PAS_3"/>
    <property type="match status" value="1"/>
</dbReference>
<gene>
    <name evidence="9" type="ORF">HTSR_0621</name>
</gene>
<feature type="domain" description="PAS" evidence="7">
    <location>
        <begin position="1"/>
        <end position="54"/>
    </location>
</feature>
<dbReference type="PROSITE" id="PS50113">
    <property type="entry name" value="PAC"/>
    <property type="match status" value="1"/>
</dbReference>
<feature type="domain" description="PAC" evidence="8">
    <location>
        <begin position="58"/>
        <end position="111"/>
    </location>
</feature>
<proteinExistence type="predicted"/>
<dbReference type="SUPFAM" id="SSF55785">
    <property type="entry name" value="PYP-like sensor domain (PAS domain)"/>
    <property type="match status" value="1"/>
</dbReference>
<dbReference type="SMART" id="SM00388">
    <property type="entry name" value="HisKA"/>
    <property type="match status" value="1"/>
</dbReference>
<keyword evidence="3" id="KW-0597">Phosphoprotein</keyword>
<evidence type="ECO:0000256" key="4">
    <source>
        <dbReference type="ARBA" id="ARBA00022679"/>
    </source>
</evidence>
<dbReference type="SUPFAM" id="SSF55874">
    <property type="entry name" value="ATPase domain of HSP90 chaperone/DNA topoisomerase II/histidine kinase"/>
    <property type="match status" value="1"/>
</dbReference>
<dbReference type="Gene3D" id="3.30.450.20">
    <property type="entry name" value="PAS domain"/>
    <property type="match status" value="1"/>
</dbReference>
<dbReference type="AlphaFoldDB" id="A0A1D8S384"/>
<dbReference type="InterPro" id="IPR004358">
    <property type="entry name" value="Sig_transdc_His_kin-like_C"/>
</dbReference>
<dbReference type="InterPro" id="IPR003594">
    <property type="entry name" value="HATPase_dom"/>
</dbReference>
<dbReference type="SMART" id="SM00086">
    <property type="entry name" value="PAC"/>
    <property type="match status" value="1"/>
</dbReference>
<reference evidence="9 10" key="1">
    <citation type="submission" date="2016-06" db="EMBL/GenBank/DDBJ databases">
        <title>Discovery of anaerobic lithoheterotrophic haloarchaeon capable of sulfur respiration by hydrogen and formate.</title>
        <authorList>
            <person name="Sorokin D.Y."/>
            <person name="Kublanov I.V."/>
            <person name="Roman P."/>
            <person name="Sinninghe Damste J.S."/>
            <person name="Golyshin P.N."/>
            <person name="Rojo D."/>
            <person name="Ciordia S."/>
            <person name="Mena Md.C."/>
            <person name="Ferrer M."/>
            <person name="Smedile F."/>
            <person name="Messina E."/>
            <person name="La Cono V."/>
            <person name="Yakimov M.M."/>
        </authorList>
    </citation>
    <scope>NUCLEOTIDE SEQUENCE [LARGE SCALE GENOMIC DNA]</scope>
    <source>
        <strain evidence="9 10">HTSR1</strain>
    </source>
</reference>
<dbReference type="PRINTS" id="PR00344">
    <property type="entry name" value="BCTRLSENSOR"/>
</dbReference>
<dbReference type="Proteomes" id="UP000185608">
    <property type="component" value="Chromosome"/>
</dbReference>
<sequence>MEVSEGMVNFHDRKAEVLGYEPENFKHYEDFTTLIHPDDYERTMNAMKNHLEGEAERYEVEYRIQAKDGSYHWFQDIGSISERYDDGSPKRVIGLVVDITERMEAKSKLSEQRDNLETLNKVLRHDIRNDLQLVAGNADMLAEGLQDENLEYVETIQENVKHAIELTTTARDMADVWLSENDDRTIVPLKSTLENMLDEARAVHTDSVIQVDGEVPDVPVLADDMLSSVFDNLLNNAVQHNDNDIPKVNVSVENGTETVHVRVADNGPGVPDNRKESIFGEGEKGMESSGTGLGLHLVKTLMDKYGGSVWVEDNDPKGAVFIVELQKPSSKM</sequence>
<dbReference type="PANTHER" id="PTHR43304">
    <property type="entry name" value="PHYTOCHROME-LIKE PROTEIN CPH1"/>
    <property type="match status" value="1"/>
</dbReference>
<dbReference type="InterPro" id="IPR001610">
    <property type="entry name" value="PAC"/>
</dbReference>
<dbReference type="CDD" id="cd00130">
    <property type="entry name" value="PAS"/>
    <property type="match status" value="1"/>
</dbReference>
<organism evidence="9 10">
    <name type="scientific">Halodesulfurarchaeum formicicum</name>
    <dbReference type="NCBI Taxonomy" id="1873524"/>
    <lineage>
        <taxon>Archaea</taxon>
        <taxon>Methanobacteriati</taxon>
        <taxon>Methanobacteriota</taxon>
        <taxon>Stenosarchaea group</taxon>
        <taxon>Halobacteria</taxon>
        <taxon>Halobacteriales</taxon>
        <taxon>Halobacteriaceae</taxon>
        <taxon>Halodesulfurarchaeum</taxon>
    </lineage>
</organism>
<evidence type="ECO:0000259" key="6">
    <source>
        <dbReference type="PROSITE" id="PS50109"/>
    </source>
</evidence>
<dbReference type="InterPro" id="IPR000700">
    <property type="entry name" value="PAS-assoc_C"/>
</dbReference>
<evidence type="ECO:0000259" key="7">
    <source>
        <dbReference type="PROSITE" id="PS50112"/>
    </source>
</evidence>
<dbReference type="PROSITE" id="PS50112">
    <property type="entry name" value="PAS"/>
    <property type="match status" value="1"/>
</dbReference>
<dbReference type="Gene3D" id="3.30.565.10">
    <property type="entry name" value="Histidine kinase-like ATPase, C-terminal domain"/>
    <property type="match status" value="1"/>
</dbReference>
<dbReference type="InterPro" id="IPR003661">
    <property type="entry name" value="HisK_dim/P_dom"/>
</dbReference>
<evidence type="ECO:0000256" key="5">
    <source>
        <dbReference type="ARBA" id="ARBA00022777"/>
    </source>
</evidence>
<comment type="catalytic activity">
    <reaction evidence="1">
        <text>ATP + protein L-histidine = ADP + protein N-phospho-L-histidine.</text>
        <dbReference type="EC" id="2.7.13.3"/>
    </reaction>
</comment>
<dbReference type="KEGG" id="halh:HTSR_0621"/>
<dbReference type="InterPro" id="IPR035965">
    <property type="entry name" value="PAS-like_dom_sf"/>
</dbReference>
<evidence type="ECO:0000256" key="1">
    <source>
        <dbReference type="ARBA" id="ARBA00000085"/>
    </source>
</evidence>
<evidence type="ECO:0000256" key="3">
    <source>
        <dbReference type="ARBA" id="ARBA00022553"/>
    </source>
</evidence>
<evidence type="ECO:0000313" key="10">
    <source>
        <dbReference type="Proteomes" id="UP000185608"/>
    </source>
</evidence>
<dbReference type="EMBL" id="CP016070">
    <property type="protein sequence ID" value="AOW79814.1"/>
    <property type="molecule type" value="Genomic_DNA"/>
</dbReference>
<dbReference type="EC" id="2.7.13.3" evidence="2"/>
<dbReference type="NCBIfam" id="TIGR00229">
    <property type="entry name" value="sensory_box"/>
    <property type="match status" value="1"/>
</dbReference>
<dbReference type="Pfam" id="PF02518">
    <property type="entry name" value="HATPase_c"/>
    <property type="match status" value="1"/>
</dbReference>
<dbReference type="CDD" id="cd00082">
    <property type="entry name" value="HisKA"/>
    <property type="match status" value="1"/>
</dbReference>
<dbReference type="InterPro" id="IPR000014">
    <property type="entry name" value="PAS"/>
</dbReference>
<evidence type="ECO:0000259" key="8">
    <source>
        <dbReference type="PROSITE" id="PS50113"/>
    </source>
</evidence>
<dbReference type="InterPro" id="IPR052162">
    <property type="entry name" value="Sensor_kinase/Photoreceptor"/>
</dbReference>
<dbReference type="GO" id="GO:0000155">
    <property type="term" value="F:phosphorelay sensor kinase activity"/>
    <property type="evidence" value="ECO:0007669"/>
    <property type="project" value="InterPro"/>
</dbReference>
<dbReference type="PANTHER" id="PTHR43304:SF1">
    <property type="entry name" value="PAC DOMAIN-CONTAINING PROTEIN"/>
    <property type="match status" value="1"/>
</dbReference>
<dbReference type="PROSITE" id="PS50109">
    <property type="entry name" value="HIS_KIN"/>
    <property type="match status" value="1"/>
</dbReference>
<accession>A0A1D8S384</accession>